<dbReference type="InterPro" id="IPR006533">
    <property type="entry name" value="T6SS_Vgr_RhsGE"/>
</dbReference>
<dbReference type="InterPro" id="IPR028244">
    <property type="entry name" value="T6SS_Rhs_Vgr_dom"/>
</dbReference>
<reference evidence="6 7" key="1">
    <citation type="submission" date="2024-05" db="EMBL/GenBank/DDBJ databases">
        <authorList>
            <person name="De Oliveira J.P."/>
            <person name="Noriler S.A."/>
            <person name="De Oliveira A.G."/>
            <person name="Sipoli D.S."/>
        </authorList>
    </citation>
    <scope>NUCLEOTIDE SEQUENCE [LARGE SCALE GENOMIC DNA]</scope>
    <source>
        <strain evidence="6 7">LABIM189</strain>
    </source>
</reference>
<dbReference type="Gene3D" id="2.30.110.50">
    <property type="match status" value="1"/>
</dbReference>
<keyword evidence="7" id="KW-1185">Reference proteome</keyword>
<dbReference type="RefSeq" id="WP_347371468.1">
    <property type="nucleotide sequence ID" value="NZ_JBDOJC010000001.1"/>
</dbReference>
<dbReference type="SUPFAM" id="SSF69349">
    <property type="entry name" value="Phage fibre proteins"/>
    <property type="match status" value="2"/>
</dbReference>
<evidence type="ECO:0000256" key="1">
    <source>
        <dbReference type="ARBA" id="ARBA00005558"/>
    </source>
</evidence>
<evidence type="ECO:0000259" key="4">
    <source>
        <dbReference type="Pfam" id="PF10106"/>
    </source>
</evidence>
<evidence type="ECO:0000313" key="6">
    <source>
        <dbReference type="EMBL" id="MEO2218740.1"/>
    </source>
</evidence>
<dbReference type="SUPFAM" id="SSF69279">
    <property type="entry name" value="Phage tail proteins"/>
    <property type="match status" value="2"/>
</dbReference>
<feature type="domain" description="Gp5/Type VI secretion system Vgr protein OB-fold" evidence="3">
    <location>
        <begin position="427"/>
        <end position="501"/>
    </location>
</feature>
<name>A0ABV0FF70_9NEIS</name>
<feature type="region of interest" description="Disordered" evidence="2">
    <location>
        <begin position="644"/>
        <end position="667"/>
    </location>
</feature>
<comment type="similarity">
    <text evidence="1">Belongs to the VgrG protein family.</text>
</comment>
<dbReference type="NCBIfam" id="TIGR01646">
    <property type="entry name" value="vgr_GE"/>
    <property type="match status" value="1"/>
</dbReference>
<dbReference type="Pfam" id="PF04717">
    <property type="entry name" value="Phage_base_V"/>
    <property type="match status" value="1"/>
</dbReference>
<proteinExistence type="inferred from homology"/>
<dbReference type="Pfam" id="PF05954">
    <property type="entry name" value="Phage_GPD"/>
    <property type="match status" value="1"/>
</dbReference>
<dbReference type="NCBIfam" id="TIGR03361">
    <property type="entry name" value="VI_Rhs_Vgr"/>
    <property type="match status" value="1"/>
</dbReference>
<organism evidence="6 7">
    <name type="scientific">Chromobacterium vaccinii</name>
    <dbReference type="NCBI Taxonomy" id="1108595"/>
    <lineage>
        <taxon>Bacteria</taxon>
        <taxon>Pseudomonadati</taxon>
        <taxon>Pseudomonadota</taxon>
        <taxon>Betaproteobacteria</taxon>
        <taxon>Neisseriales</taxon>
        <taxon>Chromobacteriaceae</taxon>
        <taxon>Chromobacterium</taxon>
    </lineage>
</organism>
<dbReference type="Gene3D" id="2.40.50.230">
    <property type="entry name" value="Gp5 N-terminal domain"/>
    <property type="match status" value="1"/>
</dbReference>
<dbReference type="InterPro" id="IPR017847">
    <property type="entry name" value="T6SS_RhsGE_Vgr_subset"/>
</dbReference>
<evidence type="ECO:0000259" key="5">
    <source>
        <dbReference type="Pfam" id="PF13296"/>
    </source>
</evidence>
<dbReference type="InterPro" id="IPR037026">
    <property type="entry name" value="Vgr_OB-fold_dom_sf"/>
</dbReference>
<evidence type="ECO:0000313" key="7">
    <source>
        <dbReference type="Proteomes" id="UP001455709"/>
    </source>
</evidence>
<feature type="domain" description="DUF2345" evidence="4">
    <location>
        <begin position="687"/>
        <end position="839"/>
    </location>
</feature>
<gene>
    <name evidence="6" type="ORF">ABGV49_16890</name>
</gene>
<feature type="domain" description="Putative type VI secretion system Rhs element associated Vgr" evidence="5">
    <location>
        <begin position="528"/>
        <end position="635"/>
    </location>
</feature>
<dbReference type="InterPro" id="IPR018769">
    <property type="entry name" value="VgrG2_DUF2345"/>
</dbReference>
<dbReference type="Pfam" id="PF13296">
    <property type="entry name" value="T6SS_Vgr"/>
    <property type="match status" value="1"/>
</dbReference>
<evidence type="ECO:0000259" key="3">
    <source>
        <dbReference type="Pfam" id="PF04717"/>
    </source>
</evidence>
<dbReference type="SUPFAM" id="SSF69255">
    <property type="entry name" value="gp5 N-terminal domain-like"/>
    <property type="match status" value="1"/>
</dbReference>
<accession>A0ABV0FF70</accession>
<dbReference type="Gene3D" id="4.10.220.110">
    <property type="match status" value="1"/>
</dbReference>
<dbReference type="Pfam" id="PF10106">
    <property type="entry name" value="DUF2345"/>
    <property type="match status" value="1"/>
</dbReference>
<dbReference type="Proteomes" id="UP001455709">
    <property type="component" value="Unassembled WGS sequence"/>
</dbReference>
<feature type="compositionally biased region" description="Basic and acidic residues" evidence="2">
    <location>
        <begin position="653"/>
        <end position="664"/>
    </location>
</feature>
<comment type="caution">
    <text evidence="6">The sequence shown here is derived from an EMBL/GenBank/DDBJ whole genome shotgun (WGS) entry which is preliminary data.</text>
</comment>
<sequence>MDLNALLASFASAFGQAHRVLTLQLGTGQVSAEQLLPLSMDGEEGVSRPYRYTLTCLSPDGGIELKTLLGQPARIGVADADGDEVIRCGVVSQARLTGSDGGFAKYELTIEPPFVLLRHRRTSRVFQDLSVPDIIKQIIEEHQEANPAFARVQTLDIQIKPAQPRSYTLQYRESDFDFIVRLLHEEGYAWRFIHLDHDGPQVELAIFDDAHNLPASKLERVRFHRSDATEEEDGLTGWEATRQIVPGGVALASYDYKPVYTQQSRDDSHVDQGQVGKTLQSSLNHYDAPGPYYASDEEDLGRYAQLRQQANDLQAKSFSGGGSVRGLQPGEWFRLDDHPAHDGDAAESREFVVTGQCFQIRNNLPQDLAQHIGTESDATPFTTSIQAQRRGIPLTPAYAGTELAKPKALGVQTATVVGPAGEEVHTDEQGRIKIQFHWQRADEHKTIGAAMDDKSSCWVRVAMPSSGAGWGHQFLPRIGQEVLVDFIEGDIDRPVVKAVVYNGSHPTPDFSGVGALPANKTLSGIKSKEHQGGGYNELLFDDTPGEVRAKLSSEPGKTQLNQGYLAHPRSNGKAQARGEGFELRTDNHGAIRAAHGLLLSTEAQNGAGGKQLAREHAQSQLQSALALSQALAENATEQLADTMETGPDEIGDDNAKSGKKDQGHTQHQLDALEAWEAGSNTDRDGKTAKEQAGQQPQLILSAPAGIASLTEQSQTLVAGTNLNLVAQRDANHTTGRRWIHNVGKHISLFVAGVKDKVALKLIAAKGQVQIQAQSDAMEITADKDVTITSCKERITVAAKEEILMTCGGGYIRIAGGNIEVHCPGTVSIKGAQHNLSGPASLNYRMPTFGKVYSGRFQLQNQKTGEPLIGRAYAIKQAGGRTISGYTDQQGWTMTAMSRQPEGMNLEVQEKAPAKTETLHLAGGGPHELELEMRDDAQQG</sequence>
<dbReference type="Gene3D" id="3.55.50.10">
    <property type="entry name" value="Baseplate protein-like domains"/>
    <property type="match status" value="1"/>
</dbReference>
<dbReference type="InterPro" id="IPR006531">
    <property type="entry name" value="Gp5/Vgr_OB"/>
</dbReference>
<dbReference type="EMBL" id="JBDOJC010000001">
    <property type="protein sequence ID" value="MEO2218740.1"/>
    <property type="molecule type" value="Genomic_DNA"/>
</dbReference>
<protein>
    <submittedName>
        <fullName evidence="6">Type VI secretion system Vgr family protein</fullName>
    </submittedName>
</protein>
<feature type="region of interest" description="Disordered" evidence="2">
    <location>
        <begin position="553"/>
        <end position="574"/>
    </location>
</feature>
<evidence type="ECO:0000256" key="2">
    <source>
        <dbReference type="SAM" id="MobiDB-lite"/>
    </source>
</evidence>